<dbReference type="InterPro" id="IPR018062">
    <property type="entry name" value="HTH_AraC-typ_CS"/>
</dbReference>
<keyword evidence="3" id="KW-0804">Transcription</keyword>
<organism evidence="5 6">
    <name type="scientific">Paracoccus seriniphilus</name>
    <dbReference type="NCBI Taxonomy" id="184748"/>
    <lineage>
        <taxon>Bacteria</taxon>
        <taxon>Pseudomonadati</taxon>
        <taxon>Pseudomonadota</taxon>
        <taxon>Alphaproteobacteria</taxon>
        <taxon>Rhodobacterales</taxon>
        <taxon>Paracoccaceae</taxon>
        <taxon>Paracoccus</taxon>
    </lineage>
</organism>
<evidence type="ECO:0000256" key="1">
    <source>
        <dbReference type="ARBA" id="ARBA00023015"/>
    </source>
</evidence>
<dbReference type="PANTHER" id="PTHR46796:SF6">
    <property type="entry name" value="ARAC SUBFAMILY"/>
    <property type="match status" value="1"/>
</dbReference>
<evidence type="ECO:0000256" key="3">
    <source>
        <dbReference type="ARBA" id="ARBA00023163"/>
    </source>
</evidence>
<dbReference type="SUPFAM" id="SSF46689">
    <property type="entry name" value="Homeodomain-like"/>
    <property type="match status" value="1"/>
</dbReference>
<dbReference type="InterPro" id="IPR050204">
    <property type="entry name" value="AraC_XylS_family_regulators"/>
</dbReference>
<sequence length="314" mass="35942">MKSTIHSTKRIAPEARAAYWDRVIADTYFPLRLTFRDPATFDGRLTRRDIGAISLSRLNTKALLYERLRQHLRTAVEEEYLIAIPRLSPVEFYQVGREVRCDPGGFILERGDEPYRFSYGATNELYVLKLPKRVLSEKLRNPDRFCAQVIDASTGIAHLFSETVRQLQGLPLDAGHAAVVLGRQLVELLALALDQETEQDNQMRSAVQAAHLRRAEKVIRDNLANPALNPEMVAKACGISKRYLHELFNGWNTSVSRFIREERLIAARDMLQASPYLPIADVAYRFGFSDQAQFSRRFRDRFDQTPSAFRAAQR</sequence>
<dbReference type="GO" id="GO:0043565">
    <property type="term" value="F:sequence-specific DNA binding"/>
    <property type="evidence" value="ECO:0007669"/>
    <property type="project" value="InterPro"/>
</dbReference>
<keyword evidence="6" id="KW-1185">Reference proteome</keyword>
<keyword evidence="1" id="KW-0805">Transcription regulation</keyword>
<proteinExistence type="predicted"/>
<dbReference type="GO" id="GO:0003700">
    <property type="term" value="F:DNA-binding transcription factor activity"/>
    <property type="evidence" value="ECO:0007669"/>
    <property type="project" value="InterPro"/>
</dbReference>
<evidence type="ECO:0000259" key="4">
    <source>
        <dbReference type="PROSITE" id="PS01124"/>
    </source>
</evidence>
<reference evidence="5 6" key="1">
    <citation type="submission" date="2017-07" db="EMBL/GenBank/DDBJ databases">
        <authorList>
            <person name="Sun Z.S."/>
            <person name="Albrecht U."/>
            <person name="Echele G."/>
            <person name="Lee C.C."/>
        </authorList>
    </citation>
    <scope>NUCLEOTIDE SEQUENCE [LARGE SCALE GENOMIC DNA]</scope>
    <source>
        <strain evidence="5 6">DSM 14827</strain>
    </source>
</reference>
<dbReference type="EMBL" id="FZQB01000006">
    <property type="protein sequence ID" value="SNT74053.1"/>
    <property type="molecule type" value="Genomic_DNA"/>
</dbReference>
<dbReference type="Pfam" id="PF14525">
    <property type="entry name" value="AraC_binding_2"/>
    <property type="match status" value="1"/>
</dbReference>
<dbReference type="OrthoDB" id="8004517at2"/>
<evidence type="ECO:0000313" key="6">
    <source>
        <dbReference type="Proteomes" id="UP000198307"/>
    </source>
</evidence>
<dbReference type="InterPro" id="IPR020449">
    <property type="entry name" value="Tscrpt_reg_AraC-type_HTH"/>
</dbReference>
<dbReference type="InterPro" id="IPR035418">
    <property type="entry name" value="AraC-bd_2"/>
</dbReference>
<dbReference type="Pfam" id="PF12833">
    <property type="entry name" value="HTH_18"/>
    <property type="match status" value="1"/>
</dbReference>
<name>A0A239PVJ6_9RHOB</name>
<evidence type="ECO:0000313" key="5">
    <source>
        <dbReference type="EMBL" id="SNT74053.1"/>
    </source>
</evidence>
<dbReference type="AlphaFoldDB" id="A0A239PVJ6"/>
<protein>
    <submittedName>
        <fullName evidence="5">AraC-type DNA-binding protein</fullName>
    </submittedName>
</protein>
<feature type="domain" description="HTH araC/xylS-type" evidence="4">
    <location>
        <begin position="213"/>
        <end position="312"/>
    </location>
</feature>
<dbReference type="PROSITE" id="PS00041">
    <property type="entry name" value="HTH_ARAC_FAMILY_1"/>
    <property type="match status" value="1"/>
</dbReference>
<dbReference type="PANTHER" id="PTHR46796">
    <property type="entry name" value="HTH-TYPE TRANSCRIPTIONAL ACTIVATOR RHAS-RELATED"/>
    <property type="match status" value="1"/>
</dbReference>
<evidence type="ECO:0000256" key="2">
    <source>
        <dbReference type="ARBA" id="ARBA00023125"/>
    </source>
</evidence>
<dbReference type="InterPro" id="IPR018060">
    <property type="entry name" value="HTH_AraC"/>
</dbReference>
<dbReference type="Proteomes" id="UP000198307">
    <property type="component" value="Unassembled WGS sequence"/>
</dbReference>
<gene>
    <name evidence="5" type="ORF">SAMN05444959_106234</name>
</gene>
<dbReference type="Gene3D" id="1.10.10.60">
    <property type="entry name" value="Homeodomain-like"/>
    <property type="match status" value="1"/>
</dbReference>
<dbReference type="PROSITE" id="PS01124">
    <property type="entry name" value="HTH_ARAC_FAMILY_2"/>
    <property type="match status" value="1"/>
</dbReference>
<dbReference type="PRINTS" id="PR00032">
    <property type="entry name" value="HTHARAC"/>
</dbReference>
<accession>A0A239PVJ6</accession>
<dbReference type="SMART" id="SM00342">
    <property type="entry name" value="HTH_ARAC"/>
    <property type="match status" value="1"/>
</dbReference>
<dbReference type="InterPro" id="IPR009057">
    <property type="entry name" value="Homeodomain-like_sf"/>
</dbReference>
<keyword evidence="2 5" id="KW-0238">DNA-binding</keyword>